<name>A0ABQ4LYA5_9BACL</name>
<evidence type="ECO:0000313" key="2">
    <source>
        <dbReference type="Proteomes" id="UP000680638"/>
    </source>
</evidence>
<dbReference type="Proteomes" id="UP000680638">
    <property type="component" value="Unassembled WGS sequence"/>
</dbReference>
<sequence length="267" mass="29930">MNRMTLEVRGNDGIVKAAGSDDGQAQLVYSGAYQPGDEIILRSESKNVYLILQLDDAMGPAFVYLTDNEYRFAVPFGEKKFSYSPKAFAGELHVLTVRLATEDEIGAYKDVALNVYDQHENVACFPHACANVETRGESVFAARNVINGNGVNFSHGKWPFESWGINQRPDAELTVHFGRLVEIDKVALTIRADFPHDSYWERATLAFSDGSRHTADLIKTRKKQTIVFEPRNVEWVTIKELIKADDPSPFPALSQIEIFGREGAKRE</sequence>
<accession>A0ABQ4LYA5</accession>
<dbReference type="EMBL" id="BORW01000016">
    <property type="protein sequence ID" value="GIO68261.1"/>
    <property type="molecule type" value="Genomic_DNA"/>
</dbReference>
<keyword evidence="2" id="KW-1185">Reference proteome</keyword>
<comment type="caution">
    <text evidence="1">The sequence shown here is derived from an EMBL/GenBank/DDBJ whole genome shotgun (WGS) entry which is preliminary data.</text>
</comment>
<evidence type="ECO:0000313" key="1">
    <source>
        <dbReference type="EMBL" id="GIO68261.1"/>
    </source>
</evidence>
<proteinExistence type="predicted"/>
<protein>
    <recommendedName>
        <fullName evidence="3">Carbohydrate-binding protein</fullName>
    </recommendedName>
</protein>
<reference evidence="1 2" key="1">
    <citation type="submission" date="2021-03" db="EMBL/GenBank/DDBJ databases">
        <title>Antimicrobial resistance genes in bacteria isolated from Japanese honey, and their potential for conferring macrolide and lincosamide resistance in the American foulbrood pathogen Paenibacillus larvae.</title>
        <authorList>
            <person name="Okamoto M."/>
            <person name="Kumagai M."/>
            <person name="Kanamori H."/>
            <person name="Takamatsu D."/>
        </authorList>
    </citation>
    <scope>NUCLEOTIDE SEQUENCE [LARGE SCALE GENOMIC DNA]</scope>
    <source>
        <strain evidence="1 2">J21TS3</strain>
    </source>
</reference>
<evidence type="ECO:0008006" key="3">
    <source>
        <dbReference type="Google" id="ProtNLM"/>
    </source>
</evidence>
<dbReference type="Gene3D" id="2.60.120.260">
    <property type="entry name" value="Galactose-binding domain-like"/>
    <property type="match status" value="1"/>
</dbReference>
<gene>
    <name evidence="1" type="ORF">J21TS3_30820</name>
</gene>
<organism evidence="1 2">
    <name type="scientific">Paenibacillus cookii</name>
    <dbReference type="NCBI Taxonomy" id="157839"/>
    <lineage>
        <taxon>Bacteria</taxon>
        <taxon>Bacillati</taxon>
        <taxon>Bacillota</taxon>
        <taxon>Bacilli</taxon>
        <taxon>Bacillales</taxon>
        <taxon>Paenibacillaceae</taxon>
        <taxon>Paenibacillus</taxon>
    </lineage>
</organism>